<evidence type="ECO:0000256" key="1">
    <source>
        <dbReference type="SAM" id="MobiDB-lite"/>
    </source>
</evidence>
<protein>
    <submittedName>
        <fullName evidence="2">Uncharacterized protein</fullName>
    </submittedName>
</protein>
<feature type="region of interest" description="Disordered" evidence="1">
    <location>
        <begin position="348"/>
        <end position="439"/>
    </location>
</feature>
<feature type="region of interest" description="Disordered" evidence="1">
    <location>
        <begin position="544"/>
        <end position="628"/>
    </location>
</feature>
<feature type="region of interest" description="Disordered" evidence="1">
    <location>
        <begin position="449"/>
        <end position="468"/>
    </location>
</feature>
<sequence length="712" mass="75739">MSLLWHLDQCQVPHFQTPAQTQLSANIPVTNPSPNVDSNATISSSQSLTTSFTVQPPDITTNPSGYSTIHGSPATIAAVTTTESSEIAHAIREITVNRTEPKNVSPAVPASIAQHPQDTVDDNLDGTSPSGMPPATTHEDNSPEQLVQSVPAPGVSSEGPVAVGQNEAESASENGATLTALFTTAPRLVPALANTNPTTTTKRRGGKPRAANPRRKEPATDDAPSTPTTQESQDSSSSSNPKQNTAAATLSDRAAGSSSRKKTKNNIGGTLANGTQTMRPYHFYAYNPYGVYPNQGPYSAPQNGGVPSAPYAYPSYPPYYPYITPSPGAESSGQPLPSGPPNYPYYSYPMPPPGSGGTPSVLSPSTIPPLPSAIGAPHQDSNGQQPLFYGYPALPPHILQHLPQPSPPSAPPKPASTRPFKPRGKRLKEDMPPWSTPAWKITDMTMPLAAASNAGTEKTPPAKQVATGANHLVFRPSTYSSQLVPTVNSFTERLGAENSAPESQSHQPVSVASSRRNSTATEDGSNFVREITPMALQPSVPKAYLESHPTTDGRKLSSPSTQLANGSHRGASIMNSHHGAEHLRNESVTGDLLPSKRKAPAHEDEEGEVEGIIQPESPDDKPRESLGESNGNLILVHDASKRVCASAPCDTPLLSTYLFKQCIDCRKKAKLKKRVTEMKRRLKLTKRVSIDKNERHVADDDDAEGEVDVDVC</sequence>
<evidence type="ECO:0000313" key="2">
    <source>
        <dbReference type="EMBL" id="TDL22107.1"/>
    </source>
</evidence>
<dbReference type="Proteomes" id="UP000294933">
    <property type="component" value="Unassembled WGS sequence"/>
</dbReference>
<organism evidence="2 3">
    <name type="scientific">Rickenella mellea</name>
    <dbReference type="NCBI Taxonomy" id="50990"/>
    <lineage>
        <taxon>Eukaryota</taxon>
        <taxon>Fungi</taxon>
        <taxon>Dikarya</taxon>
        <taxon>Basidiomycota</taxon>
        <taxon>Agaricomycotina</taxon>
        <taxon>Agaricomycetes</taxon>
        <taxon>Hymenochaetales</taxon>
        <taxon>Rickenellaceae</taxon>
        <taxon>Rickenella</taxon>
    </lineage>
</organism>
<gene>
    <name evidence="2" type="ORF">BD410DRAFT_266441</name>
</gene>
<dbReference type="VEuPathDB" id="FungiDB:BD410DRAFT_266441"/>
<name>A0A4Y7Q378_9AGAM</name>
<evidence type="ECO:0000313" key="3">
    <source>
        <dbReference type="Proteomes" id="UP000294933"/>
    </source>
</evidence>
<feature type="compositionally biased region" description="Pro residues" evidence="1">
    <location>
        <begin position="404"/>
        <end position="414"/>
    </location>
</feature>
<proteinExistence type="predicted"/>
<feature type="region of interest" description="Disordered" evidence="1">
    <location>
        <begin position="188"/>
        <end position="275"/>
    </location>
</feature>
<feature type="region of interest" description="Disordered" evidence="1">
    <location>
        <begin position="691"/>
        <end position="712"/>
    </location>
</feature>
<feature type="region of interest" description="Disordered" evidence="1">
    <location>
        <begin position="490"/>
        <end position="531"/>
    </location>
</feature>
<feature type="region of interest" description="Disordered" evidence="1">
    <location>
        <begin position="98"/>
        <end position="173"/>
    </location>
</feature>
<feature type="compositionally biased region" description="Low complexity" evidence="1">
    <location>
        <begin position="221"/>
        <end position="243"/>
    </location>
</feature>
<feature type="compositionally biased region" description="Polar residues" evidence="1">
    <location>
        <begin position="265"/>
        <end position="275"/>
    </location>
</feature>
<feature type="compositionally biased region" description="Polar residues" evidence="1">
    <location>
        <begin position="500"/>
        <end position="524"/>
    </location>
</feature>
<feature type="compositionally biased region" description="Acidic residues" evidence="1">
    <location>
        <begin position="699"/>
        <end position="712"/>
    </location>
</feature>
<reference evidence="2 3" key="1">
    <citation type="submission" date="2018-06" db="EMBL/GenBank/DDBJ databases">
        <title>A transcriptomic atlas of mushroom development highlights an independent origin of complex multicellularity.</title>
        <authorList>
            <consortium name="DOE Joint Genome Institute"/>
            <person name="Krizsan K."/>
            <person name="Almasi E."/>
            <person name="Merenyi Z."/>
            <person name="Sahu N."/>
            <person name="Viragh M."/>
            <person name="Koszo T."/>
            <person name="Mondo S."/>
            <person name="Kiss B."/>
            <person name="Balint B."/>
            <person name="Kues U."/>
            <person name="Barry K."/>
            <person name="Hegedus J.C."/>
            <person name="Henrissat B."/>
            <person name="Johnson J."/>
            <person name="Lipzen A."/>
            <person name="Ohm R."/>
            <person name="Nagy I."/>
            <person name="Pangilinan J."/>
            <person name="Yan J."/>
            <person name="Xiong Y."/>
            <person name="Grigoriev I.V."/>
            <person name="Hibbett D.S."/>
            <person name="Nagy L.G."/>
        </authorList>
    </citation>
    <scope>NUCLEOTIDE SEQUENCE [LARGE SCALE GENOMIC DNA]</scope>
    <source>
        <strain evidence="2 3">SZMC22713</strain>
    </source>
</reference>
<keyword evidence="3" id="KW-1185">Reference proteome</keyword>
<accession>A0A4Y7Q378</accession>
<dbReference type="EMBL" id="ML170176">
    <property type="protein sequence ID" value="TDL22107.1"/>
    <property type="molecule type" value="Genomic_DNA"/>
</dbReference>
<dbReference type="AlphaFoldDB" id="A0A4Y7Q378"/>